<evidence type="ECO:0000313" key="8">
    <source>
        <dbReference type="Proteomes" id="UP000232875"/>
    </source>
</evidence>
<name>A0A2N1J808_9BASI</name>
<dbReference type="Proteomes" id="UP000232875">
    <property type="component" value="Unassembled WGS sequence"/>
</dbReference>
<dbReference type="STRING" id="2020962.A0A2N1J808"/>
<accession>A0A2N1J808</accession>
<evidence type="ECO:0000256" key="2">
    <source>
        <dbReference type="ARBA" id="ARBA00009877"/>
    </source>
</evidence>
<protein>
    <submittedName>
        <fullName evidence="7">Uncharacterized protein</fullName>
    </submittedName>
</protein>
<dbReference type="GO" id="GO:0032977">
    <property type="term" value="F:membrane insertase activity"/>
    <property type="evidence" value="ECO:0007669"/>
    <property type="project" value="InterPro"/>
</dbReference>
<evidence type="ECO:0000256" key="4">
    <source>
        <dbReference type="ARBA" id="ARBA00022989"/>
    </source>
</evidence>
<evidence type="ECO:0000256" key="6">
    <source>
        <dbReference type="SAM" id="MobiDB-lite"/>
    </source>
</evidence>
<dbReference type="GO" id="GO:0033617">
    <property type="term" value="P:mitochondrial respiratory chain complex IV assembly"/>
    <property type="evidence" value="ECO:0007669"/>
    <property type="project" value="TreeGrafter"/>
</dbReference>
<comment type="subcellular location">
    <subcellularLocation>
        <location evidence="1">Membrane</location>
        <topology evidence="1">Multi-pass membrane protein</topology>
    </subcellularLocation>
</comment>
<organism evidence="7 8">
    <name type="scientific">Malassezia vespertilionis</name>
    <dbReference type="NCBI Taxonomy" id="2020962"/>
    <lineage>
        <taxon>Eukaryota</taxon>
        <taxon>Fungi</taxon>
        <taxon>Dikarya</taxon>
        <taxon>Basidiomycota</taxon>
        <taxon>Ustilaginomycotina</taxon>
        <taxon>Malasseziomycetes</taxon>
        <taxon>Malasseziales</taxon>
        <taxon>Malasseziaceae</taxon>
        <taxon>Malassezia</taxon>
    </lineage>
</organism>
<keyword evidence="5" id="KW-0472">Membrane</keyword>
<sequence>MLLQKGAIMGDSVLAHEIVPWWSPDATVAAQASASQQILQEKGLDPELVRRLTQIGGPTLADTDPTRIMPVAVGALNMANVEIGNWTRQRRRAKEHALGLGSAPKSNEGSAEPGPEPEPEPLRSRVLSTVLRAGAVISIPIATQVPAVLLVYWATSACATFAQNMYFARKEAE</sequence>
<dbReference type="EMBL" id="KZ454994">
    <property type="protein sequence ID" value="PKI82696.1"/>
    <property type="molecule type" value="Genomic_DNA"/>
</dbReference>
<dbReference type="GO" id="GO:0032979">
    <property type="term" value="P:protein insertion into mitochondrial inner membrane from matrix"/>
    <property type="evidence" value="ECO:0007669"/>
    <property type="project" value="TreeGrafter"/>
</dbReference>
<comment type="similarity">
    <text evidence="2">Belongs to the OXA1/ALB3/YidC family.</text>
</comment>
<dbReference type="PANTHER" id="PTHR12428">
    <property type="entry name" value="OXA1"/>
    <property type="match status" value="1"/>
</dbReference>
<keyword evidence="3" id="KW-0812">Transmembrane</keyword>
<evidence type="ECO:0000313" key="7">
    <source>
        <dbReference type="EMBL" id="PKI82696.1"/>
    </source>
</evidence>
<evidence type="ECO:0000256" key="1">
    <source>
        <dbReference type="ARBA" id="ARBA00004141"/>
    </source>
</evidence>
<gene>
    <name evidence="7" type="ORF">MVES_003536</name>
</gene>
<evidence type="ECO:0000256" key="3">
    <source>
        <dbReference type="ARBA" id="ARBA00022692"/>
    </source>
</evidence>
<keyword evidence="8" id="KW-1185">Reference proteome</keyword>
<dbReference type="AlphaFoldDB" id="A0A2N1J808"/>
<dbReference type="GO" id="GO:0005743">
    <property type="term" value="C:mitochondrial inner membrane"/>
    <property type="evidence" value="ECO:0007669"/>
    <property type="project" value="TreeGrafter"/>
</dbReference>
<proteinExistence type="inferred from homology"/>
<dbReference type="OrthoDB" id="2436667at2759"/>
<dbReference type="PANTHER" id="PTHR12428:SF65">
    <property type="entry name" value="CYTOCHROME C OXIDASE ASSEMBLY PROTEIN COX18, MITOCHONDRIAL"/>
    <property type="match status" value="1"/>
</dbReference>
<evidence type="ECO:0000256" key="5">
    <source>
        <dbReference type="ARBA" id="ARBA00023136"/>
    </source>
</evidence>
<reference evidence="7 8" key="1">
    <citation type="submission" date="2017-10" db="EMBL/GenBank/DDBJ databases">
        <title>A novel species of cold-tolerant Malassezia isolated from bats.</title>
        <authorList>
            <person name="Lorch J.M."/>
            <person name="Palmer J.M."/>
            <person name="Vanderwolf K.J."/>
            <person name="Schmidt K.Z."/>
            <person name="Verant M.L."/>
            <person name="Weller T.J."/>
            <person name="Blehert D.S."/>
        </authorList>
    </citation>
    <scope>NUCLEOTIDE SEQUENCE [LARGE SCALE GENOMIC DNA]</scope>
    <source>
        <strain evidence="7 8">NWHC:44797-103</strain>
    </source>
</reference>
<feature type="region of interest" description="Disordered" evidence="6">
    <location>
        <begin position="94"/>
        <end position="122"/>
    </location>
</feature>
<keyword evidence="4" id="KW-1133">Transmembrane helix</keyword>
<dbReference type="InterPro" id="IPR001708">
    <property type="entry name" value="YidC/ALB3/OXA1/COX18"/>
</dbReference>